<proteinExistence type="predicted"/>
<evidence type="ECO:0000313" key="4">
    <source>
        <dbReference type="EMBL" id="GAC18855.1"/>
    </source>
</evidence>
<keyword evidence="2" id="KW-0472">Membrane</keyword>
<dbReference type="InterPro" id="IPR006076">
    <property type="entry name" value="FAD-dep_OxRdtase"/>
</dbReference>
<dbReference type="SUPFAM" id="SSF54373">
    <property type="entry name" value="FAD-linked reductases, C-terminal domain"/>
    <property type="match status" value="1"/>
</dbReference>
<evidence type="ECO:0000256" key="1">
    <source>
        <dbReference type="ARBA" id="ARBA00023002"/>
    </source>
</evidence>
<evidence type="ECO:0000313" key="5">
    <source>
        <dbReference type="Proteomes" id="UP000006327"/>
    </source>
</evidence>
<sequence length="420" mass="46584">MTLSQINTGQKIAVIGAGIVGVCCALYLQRKGYNVELIDPNGVAQQCSKGNAGHFATEQIFPLADKNLLPQLPKMLLDPSGPFKIRPTYLIKALPWFSRFVLNMRNGKFDAHKAALKLLNAAALDAYHPLLKAAGLQNMLLKHGSLLTFERTKRKQIQQQYEAFKAEGVNLQWLDNQQTLALEPKLCKQVSSSFYFEDVAHTIDPEQFCQRLAEYFFMRGGTLVKDQVELINPHVSGVELQQRRGCYNYAKVIIATGAWSKALLTPLKYKLPLDTERGYHLMLSNLDTLSRPVASAERKFIMTPMQSGLRLAGTVEFAGLDAPMDPRRADSLLAQAQKLLPDSGLSVGKDPIRWMGCRPSLPDSLPVLGEAPRHKHLYFAFGHQHLGLTQAAITGKLIAQQLAGESTSIDLSPFSISRFN</sequence>
<keyword evidence="2" id="KW-1133">Transmembrane helix</keyword>
<name>K6Z603_9ALTE</name>
<dbReference type="InterPro" id="IPR036188">
    <property type="entry name" value="FAD/NAD-bd_sf"/>
</dbReference>
<keyword evidence="5" id="KW-1185">Reference proteome</keyword>
<keyword evidence="1 4" id="KW-0560">Oxidoreductase</keyword>
<keyword evidence="2" id="KW-0812">Transmembrane</keyword>
<dbReference type="Gene3D" id="3.50.50.60">
    <property type="entry name" value="FAD/NAD(P)-binding domain"/>
    <property type="match status" value="2"/>
</dbReference>
<feature type="domain" description="FAD dependent oxidoreductase" evidence="3">
    <location>
        <begin position="11"/>
        <end position="400"/>
    </location>
</feature>
<reference evidence="4 5" key="1">
    <citation type="journal article" date="2017" name="Antonie Van Leeuwenhoek">
        <title>Rhizobium rhizosphaerae sp. nov., a novel species isolated from rice rhizosphere.</title>
        <authorList>
            <person name="Zhao J.J."/>
            <person name="Zhang J."/>
            <person name="Zhang R.J."/>
            <person name="Zhang C.W."/>
            <person name="Yin H.Q."/>
            <person name="Zhang X.X."/>
        </authorList>
    </citation>
    <scope>NUCLEOTIDE SEQUENCE [LARGE SCALE GENOMIC DNA]</scope>
    <source>
        <strain evidence="4 5">BSs20135</strain>
    </source>
</reference>
<dbReference type="PANTHER" id="PTHR13847">
    <property type="entry name" value="SARCOSINE DEHYDROGENASE-RELATED"/>
    <property type="match status" value="1"/>
</dbReference>
<accession>K6Z603</accession>
<protein>
    <submittedName>
        <fullName evidence="4">D-amino-acid dehydrogenase</fullName>
        <ecNumber evidence="4">1.4.99.6</ecNumber>
    </submittedName>
</protein>
<feature type="transmembrane region" description="Helical" evidence="2">
    <location>
        <begin position="12"/>
        <end position="28"/>
    </location>
</feature>
<dbReference type="AlphaFoldDB" id="K6Z603"/>
<dbReference type="GO" id="GO:0016491">
    <property type="term" value="F:oxidoreductase activity"/>
    <property type="evidence" value="ECO:0007669"/>
    <property type="project" value="UniProtKB-KW"/>
</dbReference>
<dbReference type="OrthoDB" id="9805337at2"/>
<dbReference type="PANTHER" id="PTHR13847:SF289">
    <property type="entry name" value="GLYCINE OXIDASE"/>
    <property type="match status" value="1"/>
</dbReference>
<dbReference type="Proteomes" id="UP000006327">
    <property type="component" value="Unassembled WGS sequence"/>
</dbReference>
<comment type="caution">
    <text evidence="4">The sequence shown here is derived from an EMBL/GenBank/DDBJ whole genome shotgun (WGS) entry which is preliminary data.</text>
</comment>
<dbReference type="eggNOG" id="COG0665">
    <property type="taxonomic scope" value="Bacteria"/>
</dbReference>
<gene>
    <name evidence="4" type="primary">dadA</name>
    <name evidence="4" type="ORF">GARC_1888</name>
</gene>
<dbReference type="EMBL" id="BAEO01000025">
    <property type="protein sequence ID" value="GAC18855.1"/>
    <property type="molecule type" value="Genomic_DNA"/>
</dbReference>
<dbReference type="EC" id="1.4.99.6" evidence="4"/>
<dbReference type="GO" id="GO:0005737">
    <property type="term" value="C:cytoplasm"/>
    <property type="evidence" value="ECO:0007669"/>
    <property type="project" value="TreeGrafter"/>
</dbReference>
<evidence type="ECO:0000256" key="2">
    <source>
        <dbReference type="SAM" id="Phobius"/>
    </source>
</evidence>
<dbReference type="Pfam" id="PF01266">
    <property type="entry name" value="DAO"/>
    <property type="match status" value="1"/>
</dbReference>
<dbReference type="STRING" id="493475.GARC_1888"/>
<dbReference type="RefSeq" id="WP_007619090.1">
    <property type="nucleotide sequence ID" value="NZ_BAEO01000025.1"/>
</dbReference>
<dbReference type="SUPFAM" id="SSF51905">
    <property type="entry name" value="FAD/NAD(P)-binding domain"/>
    <property type="match status" value="1"/>
</dbReference>
<dbReference type="Gene3D" id="3.30.9.10">
    <property type="entry name" value="D-Amino Acid Oxidase, subunit A, domain 2"/>
    <property type="match status" value="1"/>
</dbReference>
<evidence type="ECO:0000259" key="3">
    <source>
        <dbReference type="Pfam" id="PF01266"/>
    </source>
</evidence>
<organism evidence="4 5">
    <name type="scientific">Paraglaciecola arctica BSs20135</name>
    <dbReference type="NCBI Taxonomy" id="493475"/>
    <lineage>
        <taxon>Bacteria</taxon>
        <taxon>Pseudomonadati</taxon>
        <taxon>Pseudomonadota</taxon>
        <taxon>Gammaproteobacteria</taxon>
        <taxon>Alteromonadales</taxon>
        <taxon>Alteromonadaceae</taxon>
        <taxon>Paraglaciecola</taxon>
    </lineage>
</organism>